<name>A0ABP6TX57_9ACTN</name>
<dbReference type="SMART" id="SM00028">
    <property type="entry name" value="TPR"/>
    <property type="match status" value="7"/>
</dbReference>
<dbReference type="NCBIfam" id="NF040586">
    <property type="entry name" value="FxSxx_TPR"/>
    <property type="match status" value="1"/>
</dbReference>
<dbReference type="SUPFAM" id="SSF52540">
    <property type="entry name" value="P-loop containing nucleoside triphosphate hydrolases"/>
    <property type="match status" value="1"/>
</dbReference>
<dbReference type="InterPro" id="IPR019734">
    <property type="entry name" value="TPR_rpt"/>
</dbReference>
<evidence type="ECO:0000313" key="1">
    <source>
        <dbReference type="EMBL" id="GAA3499953.1"/>
    </source>
</evidence>
<dbReference type="Gene3D" id="3.40.1000.10">
    <property type="entry name" value="Mog1/PsbP, alpha/beta/alpha sandwich"/>
    <property type="match status" value="1"/>
</dbReference>
<evidence type="ECO:0000313" key="2">
    <source>
        <dbReference type="Proteomes" id="UP001501455"/>
    </source>
</evidence>
<dbReference type="InterPro" id="IPR053137">
    <property type="entry name" value="NLR-like"/>
</dbReference>
<proteinExistence type="predicted"/>
<dbReference type="Gene3D" id="1.25.40.10">
    <property type="entry name" value="Tetratricopeptide repeat domain"/>
    <property type="match status" value="4"/>
</dbReference>
<protein>
    <recommendedName>
        <fullName evidence="3">Tetratricopeptide repeat protein</fullName>
    </recommendedName>
</protein>
<dbReference type="Pfam" id="PF13424">
    <property type="entry name" value="TPR_12"/>
    <property type="match status" value="5"/>
</dbReference>
<dbReference type="Proteomes" id="UP001501455">
    <property type="component" value="Unassembled WGS sequence"/>
</dbReference>
<dbReference type="SUPFAM" id="SSF55724">
    <property type="entry name" value="Mog1p/PsbP-like"/>
    <property type="match status" value="1"/>
</dbReference>
<gene>
    <name evidence="1" type="ORF">GCM10019016_070580</name>
</gene>
<dbReference type="Pfam" id="PF08786">
    <property type="entry name" value="DcrB"/>
    <property type="match status" value="1"/>
</dbReference>
<accession>A0ABP6TX57</accession>
<organism evidence="1 2">
    <name type="scientific">Streptomyces prasinosporus</name>
    <dbReference type="NCBI Taxonomy" id="68256"/>
    <lineage>
        <taxon>Bacteria</taxon>
        <taxon>Bacillati</taxon>
        <taxon>Actinomycetota</taxon>
        <taxon>Actinomycetes</taxon>
        <taxon>Kitasatosporales</taxon>
        <taxon>Streptomycetaceae</taxon>
        <taxon>Streptomyces</taxon>
        <taxon>Streptomyces albogriseolus group</taxon>
    </lineage>
</organism>
<comment type="caution">
    <text evidence="1">The sequence shown here is derived from an EMBL/GenBank/DDBJ whole genome shotgun (WGS) entry which is preliminary data.</text>
</comment>
<dbReference type="InterPro" id="IPR014894">
    <property type="entry name" value="DcrB/EagT6"/>
</dbReference>
<dbReference type="EMBL" id="BAAAXF010000048">
    <property type="protein sequence ID" value="GAA3499953.1"/>
    <property type="molecule type" value="Genomic_DNA"/>
</dbReference>
<dbReference type="InterPro" id="IPR011990">
    <property type="entry name" value="TPR-like_helical_dom_sf"/>
</dbReference>
<dbReference type="PANTHER" id="PTHR46082">
    <property type="entry name" value="ATP/GTP-BINDING PROTEIN-RELATED"/>
    <property type="match status" value="1"/>
</dbReference>
<dbReference type="Pfam" id="PF13374">
    <property type="entry name" value="TPR_10"/>
    <property type="match status" value="2"/>
</dbReference>
<sequence>MWWVSARDEEAVSGGLRAVAGEVGVSQETMTAGRVADALWDRLSALPDPWLLIIDNADQLAFLDGPAKLSLGNGWLRAHSAAQGLVVVTTRDGNRERWGGQPVRIQVEPLPHDDSAQILIDHAGEEAGDTEEAQLLAARLGWLPLALDTAGRYLADIISTPARFRATGNPATFRAYRQALEAGEVQYLDGQGLLREIWRMSLGLIEDQHPYAPALMELLAAFAPAPIPLDLLEREIICQDPMFDGVSGQQIWKALQAMTHLGLAEMDTTSADGASGAVSLHPLVRDAHHNAGLRALTLHLLQRAAESAGNPSDPANWPWWTLLTPHVQHAAQYLSTADESLAKALAEPVNGTIRALHSRGLLHPAHDLAEAALPLLRETLGENHQQVLTARNHLAGLLHDQGRYTEARTVFEDVLAIRERTLGEQHLDTLTTRHCLALLAKDQTRYEEARSTLEDVLAIRQRVLGEDHRDTLDTQHALARVLHDQGYVTLAHIAYRDVFARLRSVLGEEHPETIAARHNIALVLHDLGRYAEARSEFNDTIAAFKNSLGDEHSDLLTARSNLVSLIHDEGNYDQAGAAYQDILNARREQLGDEHPDTLLTRSSLARVLADKGDFEASLSEYQALLTVQQRTLGDEHPHTLNTRSNLARALADKGDFETSLSEYQALLTVQQRTLGDEHPETLATRFNIASVLADKGDFETARSEYQALLAVQQRTLRNEHPHTLNTRNNLANLLADEGDLETARSEHEAVLSLRQHTLGGEHPLTLTSLHNLATVHADLESDQARSLFEEALAARTRVLGPDHPETHATRLQLALWLEKAGRTDEAIAESKQLLADRTRVLGPDHPDTHATRLQLALWLEKAGRTDEAITESKQLLADRTRALGPDHPDTHATRLQLALWLVKAGRMDEAATARGPLSEMLRSSPSAGSVEMPLLPGWERHSRTIVFRNEGAGFTANVVVVTNDRLHGTSLDQALVQHLDVLAYAFRSLEVRDSREAAIGPHSGHLIDYTFKVDDAQYRQAQFFLSTDTSIIVFTATDVSDRFPAFWPLAKEVIASTCVDTPRSPMGETTQG</sequence>
<dbReference type="RefSeq" id="WP_345580625.1">
    <property type="nucleotide sequence ID" value="NZ_BAAAXF010000048.1"/>
</dbReference>
<dbReference type="PANTHER" id="PTHR46082:SF6">
    <property type="entry name" value="AAA+ ATPASE DOMAIN-CONTAINING PROTEIN-RELATED"/>
    <property type="match status" value="1"/>
</dbReference>
<evidence type="ECO:0008006" key="3">
    <source>
        <dbReference type="Google" id="ProtNLM"/>
    </source>
</evidence>
<reference evidence="2" key="1">
    <citation type="journal article" date="2019" name="Int. J. Syst. Evol. Microbiol.">
        <title>The Global Catalogue of Microorganisms (GCM) 10K type strain sequencing project: providing services to taxonomists for standard genome sequencing and annotation.</title>
        <authorList>
            <consortium name="The Broad Institute Genomics Platform"/>
            <consortium name="The Broad Institute Genome Sequencing Center for Infectious Disease"/>
            <person name="Wu L."/>
            <person name="Ma J."/>
        </authorList>
    </citation>
    <scope>NUCLEOTIDE SEQUENCE [LARGE SCALE GENOMIC DNA]</scope>
    <source>
        <strain evidence="2">JCM 4816</strain>
    </source>
</reference>
<dbReference type="SUPFAM" id="SSF48452">
    <property type="entry name" value="TPR-like"/>
    <property type="match status" value="5"/>
</dbReference>
<keyword evidence="2" id="KW-1185">Reference proteome</keyword>
<dbReference type="InterPro" id="IPR027417">
    <property type="entry name" value="P-loop_NTPase"/>
</dbReference>
<dbReference type="InterPro" id="IPR016123">
    <property type="entry name" value="Mog1/PsbP_a/b/a-sand"/>
</dbReference>